<proteinExistence type="predicted"/>
<reference evidence="2 3" key="1">
    <citation type="submission" date="2018-05" db="EMBL/GenBank/DDBJ databases">
        <title>Genomic Encyclopedia of Archaeal and Bacterial Type Strains, Phase II (KMG-II): from individual species to whole genera.</title>
        <authorList>
            <person name="Goeker M."/>
        </authorList>
    </citation>
    <scope>NUCLEOTIDE SEQUENCE [LARGE SCALE GENOMIC DNA]</scope>
    <source>
        <strain evidence="2 3">DSM 19975</strain>
    </source>
</reference>
<evidence type="ECO:0000313" key="3">
    <source>
        <dbReference type="Proteomes" id="UP000245678"/>
    </source>
</evidence>
<dbReference type="SUPFAM" id="SSF82057">
    <property type="entry name" value="Prokaryotic SH3-related domain"/>
    <property type="match status" value="1"/>
</dbReference>
<protein>
    <submittedName>
        <fullName evidence="2">Phosphonoacetate hydrolase</fullName>
    </submittedName>
</protein>
<dbReference type="InterPro" id="IPR013988">
    <property type="entry name" value="YjdM_C"/>
</dbReference>
<sequence>MSITMNTESPQVKACDLCKSVTELTPYSVLPGGFNNNEIAVCAACLSELAQTDKPDSRYWRFLAEAMWSEIPAVQVLSWRILSRLKDEDWAAGCLEILYLDDDLLAWAKAGVTEETEELTEVHRDSLGNELQNGDSVVLTRTLDVKGSSLNARMGTVVKNIRLVSDNTDQVEGKIEGQTIVILTRYLRRQKS</sequence>
<evidence type="ECO:0000259" key="1">
    <source>
        <dbReference type="Pfam" id="PF03831"/>
    </source>
</evidence>
<gene>
    <name evidence="2" type="ORF">LX99_00621</name>
</gene>
<feature type="domain" description="Protein YjdM C-terminal" evidence="1">
    <location>
        <begin position="123"/>
        <end position="189"/>
    </location>
</feature>
<accession>A0A316HIM3</accession>
<comment type="caution">
    <text evidence="2">The sequence shown here is derived from an EMBL/GenBank/DDBJ whole genome shotgun (WGS) entry which is preliminary data.</text>
</comment>
<name>A0A316HIM3_9SPHI</name>
<evidence type="ECO:0000313" key="2">
    <source>
        <dbReference type="EMBL" id="PWK80157.1"/>
    </source>
</evidence>
<organism evidence="2 3">
    <name type="scientific">Mucilaginibacter oryzae</name>
    <dbReference type="NCBI Taxonomy" id="468058"/>
    <lineage>
        <taxon>Bacteria</taxon>
        <taxon>Pseudomonadati</taxon>
        <taxon>Bacteroidota</taxon>
        <taxon>Sphingobacteriia</taxon>
        <taxon>Sphingobacteriales</taxon>
        <taxon>Sphingobacteriaceae</taxon>
        <taxon>Mucilaginibacter</taxon>
    </lineage>
</organism>
<dbReference type="AlphaFoldDB" id="A0A316HIM3"/>
<keyword evidence="2" id="KW-0378">Hydrolase</keyword>
<dbReference type="Pfam" id="PF03831">
    <property type="entry name" value="YjdM"/>
    <property type="match status" value="1"/>
</dbReference>
<dbReference type="Proteomes" id="UP000245678">
    <property type="component" value="Unassembled WGS sequence"/>
</dbReference>
<dbReference type="EMBL" id="QGHA01000001">
    <property type="protein sequence ID" value="PWK80157.1"/>
    <property type="molecule type" value="Genomic_DNA"/>
</dbReference>
<dbReference type="Gene3D" id="2.30.30.40">
    <property type="entry name" value="SH3 Domains"/>
    <property type="match status" value="1"/>
</dbReference>
<dbReference type="GO" id="GO:0016787">
    <property type="term" value="F:hydrolase activity"/>
    <property type="evidence" value="ECO:0007669"/>
    <property type="project" value="UniProtKB-KW"/>
</dbReference>
<keyword evidence="3" id="KW-1185">Reference proteome</keyword>